<evidence type="ECO:0000256" key="2">
    <source>
        <dbReference type="ARBA" id="ARBA00008778"/>
    </source>
</evidence>
<gene>
    <name evidence="9" type="ORF">N302_04688</name>
</gene>
<feature type="non-terminal residue" evidence="9">
    <location>
        <position position="1"/>
    </location>
</feature>
<comment type="subcellular location">
    <subcellularLocation>
        <location evidence="1">Cytoplasm</location>
    </subcellularLocation>
</comment>
<evidence type="ECO:0000256" key="1">
    <source>
        <dbReference type="ARBA" id="ARBA00004496"/>
    </source>
</evidence>
<dbReference type="GO" id="GO:0140933">
    <property type="term" value="F:5'-(N(7)-methylguanosine 5'-triphospho)-[mRNA] hydrolase activity"/>
    <property type="evidence" value="ECO:0007669"/>
    <property type="project" value="UniProtKB-EC"/>
</dbReference>
<proteinExistence type="inferred from homology"/>
<dbReference type="GO" id="GO:0031087">
    <property type="term" value="P:deadenylation-independent decapping of nuclear-transcribed mRNA"/>
    <property type="evidence" value="ECO:0007669"/>
    <property type="project" value="TreeGrafter"/>
</dbReference>
<comment type="similarity">
    <text evidence="2">Belongs to the DCP1 family.</text>
</comment>
<dbReference type="GO" id="GO:0000184">
    <property type="term" value="P:nuclear-transcribed mRNA catabolic process, nonsense-mediated decay"/>
    <property type="evidence" value="ECO:0007669"/>
    <property type="project" value="UniProtKB-KW"/>
</dbReference>
<dbReference type="PANTHER" id="PTHR16290">
    <property type="entry name" value="TRANSCRIPTION FACTOR SMIF DECAPPING ENZYME DCP1"/>
    <property type="match status" value="1"/>
</dbReference>
<dbReference type="EMBL" id="KK718109">
    <property type="protein sequence ID" value="KFO54429.1"/>
    <property type="molecule type" value="Genomic_DNA"/>
</dbReference>
<feature type="region of interest" description="Disordered" evidence="7">
    <location>
        <begin position="151"/>
        <end position="173"/>
    </location>
</feature>
<dbReference type="STRING" id="85066.A0A091ED96"/>
<keyword evidence="3" id="KW-0963">Cytoplasm</keyword>
<evidence type="ECO:0000256" key="6">
    <source>
        <dbReference type="ARBA" id="ARBA00047661"/>
    </source>
</evidence>
<feature type="domain" description="mRNA-decapping enzyme C-terminal" evidence="8">
    <location>
        <begin position="489"/>
        <end position="529"/>
    </location>
</feature>
<dbReference type="GO" id="GO:0003729">
    <property type="term" value="F:mRNA binding"/>
    <property type="evidence" value="ECO:0007669"/>
    <property type="project" value="TreeGrafter"/>
</dbReference>
<dbReference type="AlphaFoldDB" id="A0A091ED96"/>
<comment type="catalytic activity">
    <reaction evidence="6">
        <text>a 5'-end (N(7)-methyl 5'-triphosphoguanosine)-ribonucleoside in mRNA + H2O = N(7)-methyl-GDP + a 5'-end phospho-ribonucleoside in mRNA + 2 H(+)</text>
        <dbReference type="Rhea" id="RHEA:67484"/>
        <dbReference type="Rhea" id="RHEA-COMP:15692"/>
        <dbReference type="Rhea" id="RHEA-COMP:17167"/>
        <dbReference type="ChEBI" id="CHEBI:15377"/>
        <dbReference type="ChEBI" id="CHEBI:15378"/>
        <dbReference type="ChEBI" id="CHEBI:63714"/>
        <dbReference type="ChEBI" id="CHEBI:138282"/>
        <dbReference type="ChEBI" id="CHEBI:156461"/>
        <dbReference type="EC" id="3.6.1.62"/>
    </reaction>
    <physiologicalReaction direction="left-to-right" evidence="6">
        <dbReference type="Rhea" id="RHEA:67485"/>
    </physiologicalReaction>
</comment>
<evidence type="ECO:0000256" key="5">
    <source>
        <dbReference type="ARBA" id="ARBA00026102"/>
    </source>
</evidence>
<evidence type="ECO:0000313" key="9">
    <source>
        <dbReference type="EMBL" id="KFO54429.1"/>
    </source>
</evidence>
<evidence type="ECO:0000256" key="7">
    <source>
        <dbReference type="SAM" id="MobiDB-lite"/>
    </source>
</evidence>
<evidence type="ECO:0000256" key="4">
    <source>
        <dbReference type="ARBA" id="ARBA00023161"/>
    </source>
</evidence>
<dbReference type="CDD" id="cd09804">
    <property type="entry name" value="Dcp1"/>
    <property type="match status" value="1"/>
</dbReference>
<dbReference type="EC" id="3.6.1.62" evidence="5"/>
<dbReference type="GO" id="GO:0000932">
    <property type="term" value="C:P-body"/>
    <property type="evidence" value="ECO:0007669"/>
    <property type="project" value="TreeGrafter"/>
</dbReference>
<dbReference type="Gene3D" id="2.30.29.30">
    <property type="entry name" value="Pleckstrin-homology domain (PH domain)/Phosphotyrosine-binding domain (PTB)"/>
    <property type="match status" value="1"/>
</dbReference>
<dbReference type="Pfam" id="PF16741">
    <property type="entry name" value="mRNA_decap_C"/>
    <property type="match status" value="1"/>
</dbReference>
<dbReference type="SUPFAM" id="SSF50729">
    <property type="entry name" value="PH domain-like"/>
    <property type="match status" value="1"/>
</dbReference>
<name>A0A091ED96_CORBR</name>
<evidence type="ECO:0000256" key="3">
    <source>
        <dbReference type="ARBA" id="ARBA00022490"/>
    </source>
</evidence>
<dbReference type="InterPro" id="IPR011993">
    <property type="entry name" value="PH-like_dom_sf"/>
</dbReference>
<evidence type="ECO:0000259" key="8">
    <source>
        <dbReference type="Pfam" id="PF16741"/>
    </source>
</evidence>
<evidence type="ECO:0000313" key="10">
    <source>
        <dbReference type="Proteomes" id="UP000052976"/>
    </source>
</evidence>
<keyword evidence="10" id="KW-1185">Reference proteome</keyword>
<dbReference type="InterPro" id="IPR031953">
    <property type="entry name" value="mRNA_decap_C"/>
</dbReference>
<reference evidence="9 10" key="1">
    <citation type="submission" date="2014-04" db="EMBL/GenBank/DDBJ databases">
        <title>Genome evolution of avian class.</title>
        <authorList>
            <person name="Zhang G."/>
            <person name="Li C."/>
        </authorList>
    </citation>
    <scope>NUCLEOTIDE SEQUENCE [LARGE SCALE GENOMIC DNA]</scope>
    <source>
        <strain evidence="9">BGI_N302</strain>
    </source>
</reference>
<keyword evidence="4" id="KW-0866">Nonsense-mediated mRNA decay</keyword>
<sequence>EKTDVEGTLFVYTRSASPRHGFTIMNRLSMENRTEPITKDLDFQLQDPFLLYRNARLSIYGIWFYDKEECQRIAELMKNLTQQEQFKAQQGTGAGASPMIMNSANNKEVDILRMLTKAKDEYTKCKTCSEPKQITSSSAIYSNPNLIKPIPVKPSENQHQRISQQSKNADPEPQHLSLTALFGKQDKPDVSEALNKQHQENLPVRQGVVRSLSYEEPSRHSPCAEKQLCPAIQKLMVRGTDLHPLAEFPESRLCENGNIPPVGETFTGLFQPVTSHGIAASHVVQDTAGTQSLLQKLQSQPGSVTKMDPGATGPGNSTAPVFSVYFNGSLPGQTLEAQTLGKEQSKLPRQPLPLSGNQAANSGVISPQELLKKLQIVQQEQQLHVSSRPTLAAKFPVVAQNTNALKPLDSWIEKAPGTEKQSSLLQVMLSQRRVSSDLPRCDIVNPGGHISCPSMMTSSGSVANPEPAASSASLLLPLPTPEPAVGSSTSMTKMQLQETLLHLIQNDDNFLNIIYEAYLFSVRKAAMKKSM</sequence>
<dbReference type="InterPro" id="IPR010334">
    <property type="entry name" value="Dcp1"/>
</dbReference>
<protein>
    <recommendedName>
        <fullName evidence="5">5'-(N(7)-methylguanosine 5'-triphospho)-[mRNA] hydrolase</fullName>
        <ecNumber evidence="5">3.6.1.62</ecNumber>
    </recommendedName>
</protein>
<organism evidence="9 10">
    <name type="scientific">Corvus brachyrhynchos</name>
    <name type="common">American crow</name>
    <dbReference type="NCBI Taxonomy" id="85066"/>
    <lineage>
        <taxon>Eukaryota</taxon>
        <taxon>Metazoa</taxon>
        <taxon>Chordata</taxon>
        <taxon>Craniata</taxon>
        <taxon>Vertebrata</taxon>
        <taxon>Euteleostomi</taxon>
        <taxon>Archelosauria</taxon>
        <taxon>Archosauria</taxon>
        <taxon>Dinosauria</taxon>
        <taxon>Saurischia</taxon>
        <taxon>Theropoda</taxon>
        <taxon>Coelurosauria</taxon>
        <taxon>Aves</taxon>
        <taxon>Neognathae</taxon>
        <taxon>Neoaves</taxon>
        <taxon>Telluraves</taxon>
        <taxon>Australaves</taxon>
        <taxon>Passeriformes</taxon>
        <taxon>Corvoidea</taxon>
        <taxon>Corvidae</taxon>
        <taxon>Corvus</taxon>
    </lineage>
</organism>
<dbReference type="Proteomes" id="UP000052976">
    <property type="component" value="Unassembled WGS sequence"/>
</dbReference>
<dbReference type="GO" id="GO:0000290">
    <property type="term" value="P:deadenylation-dependent decapping of nuclear-transcribed mRNA"/>
    <property type="evidence" value="ECO:0007669"/>
    <property type="project" value="InterPro"/>
</dbReference>
<feature type="non-terminal residue" evidence="9">
    <location>
        <position position="531"/>
    </location>
</feature>
<dbReference type="Pfam" id="PF06058">
    <property type="entry name" value="DCP1"/>
    <property type="match status" value="1"/>
</dbReference>
<dbReference type="PANTHER" id="PTHR16290:SF5">
    <property type="entry name" value="MRNA-DECAPPING ENZYME 1B"/>
    <property type="match status" value="1"/>
</dbReference>
<feature type="compositionally biased region" description="Polar residues" evidence="7">
    <location>
        <begin position="155"/>
        <end position="168"/>
    </location>
</feature>
<dbReference type="GO" id="GO:0008047">
    <property type="term" value="F:enzyme activator activity"/>
    <property type="evidence" value="ECO:0007669"/>
    <property type="project" value="InterPro"/>
</dbReference>
<accession>A0A091ED96</accession>
<dbReference type="Gene3D" id="6.10.140.2030">
    <property type="match status" value="1"/>
</dbReference>